<protein>
    <recommendedName>
        <fullName evidence="2">IGFBP N-terminal domain-containing protein</fullName>
    </recommendedName>
</protein>
<reference evidence="3" key="1">
    <citation type="journal article" date="2023" name="Mol. Biol. Evol.">
        <title>Third-Generation Sequencing Reveals the Adaptive Role of the Epigenome in Three Deep-Sea Polychaetes.</title>
        <authorList>
            <person name="Perez M."/>
            <person name="Aroh O."/>
            <person name="Sun Y."/>
            <person name="Lan Y."/>
            <person name="Juniper S.K."/>
            <person name="Young C.R."/>
            <person name="Angers B."/>
            <person name="Qian P.Y."/>
        </authorList>
    </citation>
    <scope>NUCLEOTIDE SEQUENCE</scope>
    <source>
        <strain evidence="3">R07B-5</strain>
    </source>
</reference>
<accession>A0AAD9NKX6</accession>
<dbReference type="Proteomes" id="UP001209878">
    <property type="component" value="Unassembled WGS sequence"/>
</dbReference>
<dbReference type="InterPro" id="IPR000867">
    <property type="entry name" value="IGFBP-like"/>
</dbReference>
<evidence type="ECO:0000313" key="3">
    <source>
        <dbReference type="EMBL" id="KAK2170949.1"/>
    </source>
</evidence>
<dbReference type="InterPro" id="IPR009030">
    <property type="entry name" value="Growth_fac_rcpt_cys_sf"/>
</dbReference>
<dbReference type="PROSITE" id="PS51323">
    <property type="entry name" value="IGFBP_N_2"/>
    <property type="match status" value="1"/>
</dbReference>
<sequence>MIVRWTASHTCANSQSLPRPVTVARYKLRNVWERQRPMSLRPAQQLVSCFGRIYSRLEVLTQGISSGNRNFVNVPDRVNCSVTDMSYNTLHVIAVTSVVTALVLLQVCDVSGLRCRSCSPNVKCPTLPDDCEPTKRACGCCFECKGKVGATCTNFGLSCESGLMCVNKRGVAKAVVQWDNFGFRGTCQEVDMCQLLTQSWFELRMDPTKLTARVVDGEAATVDQPATAD</sequence>
<name>A0AAD9NKX6_RIDPI</name>
<dbReference type="EMBL" id="JAODUO010001122">
    <property type="protein sequence ID" value="KAK2170949.1"/>
    <property type="molecule type" value="Genomic_DNA"/>
</dbReference>
<gene>
    <name evidence="3" type="ORF">NP493_1122g00015</name>
</gene>
<proteinExistence type="predicted"/>
<dbReference type="Gene3D" id="4.10.40.20">
    <property type="match status" value="1"/>
</dbReference>
<keyword evidence="4" id="KW-1185">Reference proteome</keyword>
<evidence type="ECO:0000259" key="2">
    <source>
        <dbReference type="PROSITE" id="PS51323"/>
    </source>
</evidence>
<evidence type="ECO:0000313" key="4">
    <source>
        <dbReference type="Proteomes" id="UP001209878"/>
    </source>
</evidence>
<evidence type="ECO:0000256" key="1">
    <source>
        <dbReference type="ARBA" id="ARBA00023157"/>
    </source>
</evidence>
<dbReference type="SUPFAM" id="SSF57184">
    <property type="entry name" value="Growth factor receptor domain"/>
    <property type="match status" value="1"/>
</dbReference>
<keyword evidence="1" id="KW-1015">Disulfide bond</keyword>
<feature type="domain" description="IGFBP N-terminal" evidence="2">
    <location>
        <begin position="111"/>
        <end position="190"/>
    </location>
</feature>
<dbReference type="GO" id="GO:0005576">
    <property type="term" value="C:extracellular region"/>
    <property type="evidence" value="ECO:0007669"/>
    <property type="project" value="InterPro"/>
</dbReference>
<comment type="caution">
    <text evidence="3">The sequence shown here is derived from an EMBL/GenBank/DDBJ whole genome shotgun (WGS) entry which is preliminary data.</text>
</comment>
<organism evidence="3 4">
    <name type="scientific">Ridgeia piscesae</name>
    <name type="common">Tubeworm</name>
    <dbReference type="NCBI Taxonomy" id="27915"/>
    <lineage>
        <taxon>Eukaryota</taxon>
        <taxon>Metazoa</taxon>
        <taxon>Spiralia</taxon>
        <taxon>Lophotrochozoa</taxon>
        <taxon>Annelida</taxon>
        <taxon>Polychaeta</taxon>
        <taxon>Sedentaria</taxon>
        <taxon>Canalipalpata</taxon>
        <taxon>Sabellida</taxon>
        <taxon>Siboglinidae</taxon>
        <taxon>Ridgeia</taxon>
    </lineage>
</organism>
<dbReference type="AlphaFoldDB" id="A0AAD9NKX6"/>